<accession>U1RVB4</accession>
<dbReference type="HOGENOM" id="CLU_2630153_0_0_11"/>
<proteinExistence type="predicted"/>
<protein>
    <submittedName>
        <fullName evidence="1">Uncharacterized protein</fullName>
    </submittedName>
</protein>
<dbReference type="PATRIC" id="fig|1227262.3.peg.88"/>
<dbReference type="Proteomes" id="UP000016498">
    <property type="component" value="Unassembled WGS sequence"/>
</dbReference>
<reference evidence="1 2" key="1">
    <citation type="submission" date="2013-06" db="EMBL/GenBank/DDBJ databases">
        <authorList>
            <person name="Weinstock G."/>
            <person name="Sodergren E."/>
            <person name="Lobos E.A."/>
            <person name="Fulton L."/>
            <person name="Fulton R."/>
            <person name="Courtney L."/>
            <person name="Fronick C."/>
            <person name="O'Laughlin M."/>
            <person name="Godfrey J."/>
            <person name="Wilson R.M."/>
            <person name="Miner T."/>
            <person name="Farmer C."/>
            <person name="Delehaunty K."/>
            <person name="Cordes M."/>
            <person name="Minx P."/>
            <person name="Tomlinson C."/>
            <person name="Chen J."/>
            <person name="Wollam A."/>
            <person name="Pepin K.H."/>
            <person name="Bhonagiri V."/>
            <person name="Zhang X."/>
            <person name="Warren W."/>
            <person name="Mitreva M."/>
            <person name="Mardis E.R."/>
            <person name="Wilson R.K."/>
        </authorList>
    </citation>
    <scope>NUCLEOTIDE SEQUENCE [LARGE SCALE GENOMIC DNA]</scope>
    <source>
        <strain evidence="1 2">F0510</strain>
    </source>
</reference>
<evidence type="ECO:0000313" key="1">
    <source>
        <dbReference type="EMBL" id="ERH23603.1"/>
    </source>
</evidence>
<organism evidence="1 2">
    <name type="scientific">Actinomyces johnsonii F0510</name>
    <dbReference type="NCBI Taxonomy" id="1227262"/>
    <lineage>
        <taxon>Bacteria</taxon>
        <taxon>Bacillati</taxon>
        <taxon>Actinomycetota</taxon>
        <taxon>Actinomycetes</taxon>
        <taxon>Actinomycetales</taxon>
        <taxon>Actinomycetaceae</taxon>
        <taxon>Actinomyces</taxon>
    </lineage>
</organism>
<evidence type="ECO:0000313" key="2">
    <source>
        <dbReference type="Proteomes" id="UP000016498"/>
    </source>
</evidence>
<sequence>MLMMNGNAVNFAHGGVIGPAIQLLQGEIAMCMQKLVSINHDMTFLDQDAIQELTDDERRLVADQWLDQYLVENLQQS</sequence>
<dbReference type="AlphaFoldDB" id="U1RVB4"/>
<dbReference type="EMBL" id="AWSD01000010">
    <property type="protein sequence ID" value="ERH23603.1"/>
    <property type="molecule type" value="Genomic_DNA"/>
</dbReference>
<name>U1RVB4_9ACTO</name>
<gene>
    <name evidence="1" type="ORF">HMPREF1549_00109</name>
</gene>
<comment type="caution">
    <text evidence="1">The sequence shown here is derived from an EMBL/GenBank/DDBJ whole genome shotgun (WGS) entry which is preliminary data.</text>
</comment>